<evidence type="ECO:0000256" key="11">
    <source>
        <dbReference type="SAM" id="MobiDB-lite"/>
    </source>
</evidence>
<feature type="region of interest" description="Disordered" evidence="11">
    <location>
        <begin position="292"/>
        <end position="318"/>
    </location>
</feature>
<accession>A0AAD1U3W7</accession>
<name>A0AAD1U3W7_EUPCR</name>
<dbReference type="PROSITE" id="PS00107">
    <property type="entry name" value="PROTEIN_KINASE_ATP"/>
    <property type="match status" value="1"/>
</dbReference>
<dbReference type="FunFam" id="1.10.510.10:FF:000869">
    <property type="entry name" value="Nek protein kinase"/>
    <property type="match status" value="1"/>
</dbReference>
<evidence type="ECO:0000313" key="14">
    <source>
        <dbReference type="Proteomes" id="UP001295684"/>
    </source>
</evidence>
<dbReference type="PROSITE" id="PS50011">
    <property type="entry name" value="PROTEIN_KINASE_DOM"/>
    <property type="match status" value="1"/>
</dbReference>
<evidence type="ECO:0000256" key="9">
    <source>
        <dbReference type="ARBA" id="ARBA00048679"/>
    </source>
</evidence>
<keyword evidence="5 10" id="KW-0547">Nucleotide-binding</keyword>
<dbReference type="InterPro" id="IPR011009">
    <property type="entry name" value="Kinase-like_dom_sf"/>
</dbReference>
<evidence type="ECO:0000313" key="13">
    <source>
        <dbReference type="EMBL" id="CAI2359739.1"/>
    </source>
</evidence>
<sequence>MTDARPSYECEHTELKCIGRGNFGSAFLVKRKSDGEKYVAKKIALGKLPEKEQQSALMEVELLKHLDHPNIVDYYGSYIEEGVLIIIMEYCDVGDLSYHINKKKKAGENFTEDEILNWFVQISMALEYIHGRKVLHRDIKASNIFLTGNNTVKLGDFGISRVLENTSDAAQTCVGTPYYLSPEVCKNNPYTYKSDVWALGCVLYELCCLEHAFSADNLLGLAYKIVQETHSPIPDRYSEDLQKIVEMLLVKDSNERPLVSQLLMTPFITEKMKEFILNGGFIGDQNLPVRKMKSRKIGQTSTQDTSSPSLKTEDEEAKTIGRHMTKEERKMRENTSMAISNYSTAKQRNMQQIYGSTFNYAADNSDDKQSILKVSKHHSVGGARVKNNLTGYPSKMQGGLREGVEPNNMMNEKQEFESTTLSDSFAANDRTMTHANKDQCEDTFAANDRCEDTFAANDRAEDTFAANDRCEDTFAANDREITQFSSSKVMETFKLSESNGTLISGLSQEDSIAQTMSKMQHKSVSYDDRKIVSSGKYDPEEYYYNYECYESDEFEEDEDDVTTGSTTEEAKKDANELTSIVDNYKNFLNNDATFDETEIDIEFQKEQERLNEQLKYREDIPIHETAQIQASNKKLEIMKIVGPIFDKVYTILKEERLKETSDSKIYKKLRKYIPKENKKAMSKMFELDQIVVQEILKGE</sequence>
<dbReference type="PANTHER" id="PTHR44899">
    <property type="entry name" value="CAMK FAMILY PROTEIN KINASE"/>
    <property type="match status" value="1"/>
</dbReference>
<dbReference type="Pfam" id="PF00069">
    <property type="entry name" value="Pkinase"/>
    <property type="match status" value="1"/>
</dbReference>
<evidence type="ECO:0000256" key="5">
    <source>
        <dbReference type="ARBA" id="ARBA00022741"/>
    </source>
</evidence>
<protein>
    <recommendedName>
        <fullName evidence="2">non-specific serine/threonine protein kinase</fullName>
        <ecNumber evidence="2">2.7.11.1</ecNumber>
    </recommendedName>
</protein>
<dbReference type="Gene3D" id="1.10.510.10">
    <property type="entry name" value="Transferase(Phosphotransferase) domain 1"/>
    <property type="match status" value="1"/>
</dbReference>
<proteinExistence type="inferred from homology"/>
<dbReference type="EMBL" id="CAMPGE010000972">
    <property type="protein sequence ID" value="CAI2359739.1"/>
    <property type="molecule type" value="Genomic_DNA"/>
</dbReference>
<dbReference type="PANTHER" id="PTHR44899:SF3">
    <property type="entry name" value="SERINE_THREONINE-PROTEIN KINASE NEK1"/>
    <property type="match status" value="1"/>
</dbReference>
<comment type="caution">
    <text evidence="13">The sequence shown here is derived from an EMBL/GenBank/DDBJ whole genome shotgun (WGS) entry which is preliminary data.</text>
</comment>
<reference evidence="13" key="1">
    <citation type="submission" date="2023-07" db="EMBL/GenBank/DDBJ databases">
        <authorList>
            <consortium name="AG Swart"/>
            <person name="Singh M."/>
            <person name="Singh A."/>
            <person name="Seah K."/>
            <person name="Emmerich C."/>
        </authorList>
    </citation>
    <scope>NUCLEOTIDE SEQUENCE</scope>
    <source>
        <strain evidence="13">DP1</strain>
    </source>
</reference>
<evidence type="ECO:0000256" key="8">
    <source>
        <dbReference type="ARBA" id="ARBA00047899"/>
    </source>
</evidence>
<gene>
    <name evidence="13" type="ORF">ECRASSUSDP1_LOCUS1032</name>
</gene>
<evidence type="ECO:0000256" key="7">
    <source>
        <dbReference type="ARBA" id="ARBA00022840"/>
    </source>
</evidence>
<evidence type="ECO:0000256" key="2">
    <source>
        <dbReference type="ARBA" id="ARBA00012513"/>
    </source>
</evidence>
<dbReference type="InterPro" id="IPR008271">
    <property type="entry name" value="Ser/Thr_kinase_AS"/>
</dbReference>
<dbReference type="InterPro" id="IPR017441">
    <property type="entry name" value="Protein_kinase_ATP_BS"/>
</dbReference>
<dbReference type="GO" id="GO:0005524">
    <property type="term" value="F:ATP binding"/>
    <property type="evidence" value="ECO:0007669"/>
    <property type="project" value="UniProtKB-UniRule"/>
</dbReference>
<evidence type="ECO:0000256" key="3">
    <source>
        <dbReference type="ARBA" id="ARBA00022527"/>
    </source>
</evidence>
<feature type="domain" description="Protein kinase" evidence="12">
    <location>
        <begin position="12"/>
        <end position="268"/>
    </location>
</feature>
<dbReference type="InterPro" id="IPR051131">
    <property type="entry name" value="NEK_Ser/Thr_kinase_NIMA"/>
</dbReference>
<dbReference type="Gene3D" id="3.30.200.20">
    <property type="entry name" value="Phosphorylase Kinase, domain 1"/>
    <property type="match status" value="1"/>
</dbReference>
<evidence type="ECO:0000259" key="12">
    <source>
        <dbReference type="PROSITE" id="PS50011"/>
    </source>
</evidence>
<comment type="catalytic activity">
    <reaction evidence="8">
        <text>L-threonyl-[protein] + ATP = O-phospho-L-threonyl-[protein] + ADP + H(+)</text>
        <dbReference type="Rhea" id="RHEA:46608"/>
        <dbReference type="Rhea" id="RHEA-COMP:11060"/>
        <dbReference type="Rhea" id="RHEA-COMP:11605"/>
        <dbReference type="ChEBI" id="CHEBI:15378"/>
        <dbReference type="ChEBI" id="CHEBI:30013"/>
        <dbReference type="ChEBI" id="CHEBI:30616"/>
        <dbReference type="ChEBI" id="CHEBI:61977"/>
        <dbReference type="ChEBI" id="CHEBI:456216"/>
        <dbReference type="EC" id="2.7.11.1"/>
    </reaction>
</comment>
<dbReference type="GO" id="GO:0004674">
    <property type="term" value="F:protein serine/threonine kinase activity"/>
    <property type="evidence" value="ECO:0007669"/>
    <property type="project" value="UniProtKB-KW"/>
</dbReference>
<evidence type="ECO:0000256" key="1">
    <source>
        <dbReference type="ARBA" id="ARBA00010886"/>
    </source>
</evidence>
<dbReference type="Proteomes" id="UP001295684">
    <property type="component" value="Unassembled WGS sequence"/>
</dbReference>
<dbReference type="SUPFAM" id="SSF56112">
    <property type="entry name" value="Protein kinase-like (PK-like)"/>
    <property type="match status" value="1"/>
</dbReference>
<dbReference type="SMART" id="SM00220">
    <property type="entry name" value="S_TKc"/>
    <property type="match status" value="1"/>
</dbReference>
<dbReference type="AlphaFoldDB" id="A0AAD1U3W7"/>
<evidence type="ECO:0000256" key="6">
    <source>
        <dbReference type="ARBA" id="ARBA00022777"/>
    </source>
</evidence>
<keyword evidence="6" id="KW-0418">Kinase</keyword>
<keyword evidence="4" id="KW-0808">Transferase</keyword>
<organism evidence="13 14">
    <name type="scientific">Euplotes crassus</name>
    <dbReference type="NCBI Taxonomy" id="5936"/>
    <lineage>
        <taxon>Eukaryota</taxon>
        <taxon>Sar</taxon>
        <taxon>Alveolata</taxon>
        <taxon>Ciliophora</taxon>
        <taxon>Intramacronucleata</taxon>
        <taxon>Spirotrichea</taxon>
        <taxon>Hypotrichia</taxon>
        <taxon>Euplotida</taxon>
        <taxon>Euplotidae</taxon>
        <taxon>Moneuplotes</taxon>
    </lineage>
</organism>
<comment type="catalytic activity">
    <reaction evidence="9">
        <text>L-seryl-[protein] + ATP = O-phospho-L-seryl-[protein] + ADP + H(+)</text>
        <dbReference type="Rhea" id="RHEA:17989"/>
        <dbReference type="Rhea" id="RHEA-COMP:9863"/>
        <dbReference type="Rhea" id="RHEA-COMP:11604"/>
        <dbReference type="ChEBI" id="CHEBI:15378"/>
        <dbReference type="ChEBI" id="CHEBI:29999"/>
        <dbReference type="ChEBI" id="CHEBI:30616"/>
        <dbReference type="ChEBI" id="CHEBI:83421"/>
        <dbReference type="ChEBI" id="CHEBI:456216"/>
        <dbReference type="EC" id="2.7.11.1"/>
    </reaction>
</comment>
<dbReference type="EC" id="2.7.11.1" evidence="2"/>
<keyword evidence="14" id="KW-1185">Reference proteome</keyword>
<feature type="binding site" evidence="10">
    <location>
        <position position="42"/>
    </location>
    <ligand>
        <name>ATP</name>
        <dbReference type="ChEBI" id="CHEBI:30616"/>
    </ligand>
</feature>
<dbReference type="PROSITE" id="PS00108">
    <property type="entry name" value="PROTEIN_KINASE_ST"/>
    <property type="match status" value="1"/>
</dbReference>
<comment type="similarity">
    <text evidence="1">Belongs to the protein kinase superfamily. NEK Ser/Thr protein kinase family. NIMA subfamily.</text>
</comment>
<dbReference type="FunFam" id="3.30.200.20:FF:000097">
    <property type="entry name" value="Probable serine/threonine-protein kinase nek1"/>
    <property type="match status" value="1"/>
</dbReference>
<evidence type="ECO:0000256" key="10">
    <source>
        <dbReference type="PROSITE-ProRule" id="PRU10141"/>
    </source>
</evidence>
<feature type="region of interest" description="Disordered" evidence="11">
    <location>
        <begin position="384"/>
        <end position="405"/>
    </location>
</feature>
<dbReference type="InterPro" id="IPR000719">
    <property type="entry name" value="Prot_kinase_dom"/>
</dbReference>
<keyword evidence="3" id="KW-0723">Serine/threonine-protein kinase</keyword>
<feature type="compositionally biased region" description="Polar residues" evidence="11">
    <location>
        <begin position="297"/>
        <end position="310"/>
    </location>
</feature>
<evidence type="ECO:0000256" key="4">
    <source>
        <dbReference type="ARBA" id="ARBA00022679"/>
    </source>
</evidence>
<keyword evidence="7 10" id="KW-0067">ATP-binding</keyword>
<dbReference type="CDD" id="cd08215">
    <property type="entry name" value="STKc_Nek"/>
    <property type="match status" value="1"/>
</dbReference>